<evidence type="ECO:0008006" key="5">
    <source>
        <dbReference type="Google" id="ProtNLM"/>
    </source>
</evidence>
<evidence type="ECO:0000256" key="1">
    <source>
        <dbReference type="SAM" id="Phobius"/>
    </source>
</evidence>
<keyword evidence="2" id="KW-0732">Signal</keyword>
<evidence type="ECO:0000313" key="3">
    <source>
        <dbReference type="EMBL" id="QTL38284.1"/>
    </source>
</evidence>
<accession>A0ABX7VHM6</accession>
<dbReference type="EMBL" id="CP072455">
    <property type="protein sequence ID" value="QTL38284.1"/>
    <property type="molecule type" value="Genomic_DNA"/>
</dbReference>
<reference evidence="3 4" key="1">
    <citation type="submission" date="2021-03" db="EMBL/GenBank/DDBJ databases">
        <title>Complete Genome Sequence Data of Xenorhabdus budapestensis strain C72, a Candidate Biological Control Agent, from China.</title>
        <authorList>
            <person name="LI B."/>
            <person name="WANG S."/>
            <person name="QIU D."/>
        </authorList>
    </citation>
    <scope>NUCLEOTIDE SEQUENCE [LARGE SCALE GENOMIC DNA]</scope>
    <source>
        <strain evidence="3 4">C-7-2</strain>
    </source>
</reference>
<keyword evidence="4" id="KW-1185">Reference proteome</keyword>
<keyword evidence="1" id="KW-0812">Transmembrane</keyword>
<sequence length="82" mass="8320">MKIKNVISNGYLKAGVLASLALSSGVFAADGAQQSSSGFDILLKQIDIAPIITGVFAVAGTVFGVSVTIMGIKKVGGMLKSF</sequence>
<feature type="chain" id="PRO_5047152515" description="Phage-related membrane protein" evidence="2">
    <location>
        <begin position="29"/>
        <end position="82"/>
    </location>
</feature>
<evidence type="ECO:0000256" key="2">
    <source>
        <dbReference type="SAM" id="SignalP"/>
    </source>
</evidence>
<keyword evidence="1" id="KW-1133">Transmembrane helix</keyword>
<protein>
    <recommendedName>
        <fullName evidence="5">Phage-related membrane protein</fullName>
    </recommendedName>
</protein>
<keyword evidence="1" id="KW-0472">Membrane</keyword>
<dbReference type="RefSeq" id="WP_209026530.1">
    <property type="nucleotide sequence ID" value="NZ_CP072455.1"/>
</dbReference>
<organism evidence="3 4">
    <name type="scientific">Xenorhabdus budapestensis</name>
    <dbReference type="NCBI Taxonomy" id="290110"/>
    <lineage>
        <taxon>Bacteria</taxon>
        <taxon>Pseudomonadati</taxon>
        <taxon>Pseudomonadota</taxon>
        <taxon>Gammaproteobacteria</taxon>
        <taxon>Enterobacterales</taxon>
        <taxon>Morganellaceae</taxon>
        <taxon>Xenorhabdus</taxon>
    </lineage>
</organism>
<feature type="transmembrane region" description="Helical" evidence="1">
    <location>
        <begin position="52"/>
        <end position="72"/>
    </location>
</feature>
<dbReference type="Proteomes" id="UP000665047">
    <property type="component" value="Chromosome"/>
</dbReference>
<proteinExistence type="predicted"/>
<evidence type="ECO:0000313" key="4">
    <source>
        <dbReference type="Proteomes" id="UP000665047"/>
    </source>
</evidence>
<gene>
    <name evidence="3" type="ORF">HGO23_10075</name>
</gene>
<name>A0ABX7VHM6_XENBU</name>
<feature type="signal peptide" evidence="2">
    <location>
        <begin position="1"/>
        <end position="28"/>
    </location>
</feature>